<evidence type="ECO:0000313" key="2">
    <source>
        <dbReference type="Proteomes" id="UP000054481"/>
    </source>
</evidence>
<dbReference type="PANTHER" id="PTHR47256:SF1">
    <property type="entry name" value="ZN(II)2CYS6 TRANSCRIPTION FACTOR (EUROFUNG)"/>
    <property type="match status" value="1"/>
</dbReference>
<keyword evidence="2" id="KW-1185">Reference proteome</keyword>
<accession>A0A0F7ZIR8</accession>
<dbReference type="OrthoDB" id="10261408at2759"/>
<dbReference type="InterPro" id="IPR053187">
    <property type="entry name" value="Notoamide_regulator"/>
</dbReference>
<evidence type="ECO:0008006" key="3">
    <source>
        <dbReference type="Google" id="ProtNLM"/>
    </source>
</evidence>
<dbReference type="CDD" id="cd12148">
    <property type="entry name" value="fungal_TF_MHR"/>
    <property type="match status" value="1"/>
</dbReference>
<organism evidence="1 2">
    <name type="scientific">Hirsutella minnesotensis 3608</name>
    <dbReference type="NCBI Taxonomy" id="1043627"/>
    <lineage>
        <taxon>Eukaryota</taxon>
        <taxon>Fungi</taxon>
        <taxon>Dikarya</taxon>
        <taxon>Ascomycota</taxon>
        <taxon>Pezizomycotina</taxon>
        <taxon>Sordariomycetes</taxon>
        <taxon>Hypocreomycetidae</taxon>
        <taxon>Hypocreales</taxon>
        <taxon>Ophiocordycipitaceae</taxon>
        <taxon>Hirsutella</taxon>
    </lineage>
</organism>
<gene>
    <name evidence="1" type="ORF">HIM_11779</name>
</gene>
<evidence type="ECO:0000313" key="1">
    <source>
        <dbReference type="EMBL" id="KJZ68830.1"/>
    </source>
</evidence>
<dbReference type="Proteomes" id="UP000054481">
    <property type="component" value="Unassembled WGS sequence"/>
</dbReference>
<proteinExistence type="predicted"/>
<dbReference type="PANTHER" id="PTHR47256">
    <property type="entry name" value="ZN(II)2CYS6 TRANSCRIPTION FACTOR (EUROFUNG)-RELATED"/>
    <property type="match status" value="1"/>
</dbReference>
<sequence>MYSFIDPDTDGLAIRFCAEAERLWAIERRNERDSLTNIAAAEFLCLGYLGQGRDHAIVAYVSEASNMGKRMGLFGTQDEDPMEEPSDSSRETAEAVRARMHTAWGVYNWITLMSLFYRQPGLSTIGQPPSMAIPEPNTPHGPDVDSHSANQGHQPISSGYMGHTFPYVCRFWSILSEVSEVYSGDGQLPWGSSGSLSFAEFKFRELLAWSNSMPSRLSENHHNPHHVQILHLWFHAAILDIFRPHIQGMSAGARHLRTFASMAITPDAVCASSVAQMKYLITNYRLNYGSSACTILWHTALIYVINAILNGPKEENWYSDILLCVYAYESLGRSWRVAGAIAKGLLSLIMQKSDVPSRTARRILHDLERNPDHFPGEIRATFMVDLNLALSDPGSATVEHLAKQFEDNVLLKDYTTVLDNSRKQ</sequence>
<dbReference type="AlphaFoldDB" id="A0A0F7ZIR8"/>
<protein>
    <recommendedName>
        <fullName evidence="3">Transcription factor domain-containing protein</fullName>
    </recommendedName>
</protein>
<dbReference type="EMBL" id="KQ030806">
    <property type="protein sequence ID" value="KJZ68830.1"/>
    <property type="molecule type" value="Genomic_DNA"/>
</dbReference>
<name>A0A0F7ZIR8_9HYPO</name>
<reference evidence="1 2" key="1">
    <citation type="journal article" date="2014" name="Genome Biol. Evol.">
        <title>Comparative genomics and transcriptomics analyses reveal divergent lifestyle features of nematode endoparasitic fungus Hirsutella minnesotensis.</title>
        <authorList>
            <person name="Lai Y."/>
            <person name="Liu K."/>
            <person name="Zhang X."/>
            <person name="Zhang X."/>
            <person name="Li K."/>
            <person name="Wang N."/>
            <person name="Shu C."/>
            <person name="Wu Y."/>
            <person name="Wang C."/>
            <person name="Bushley K.E."/>
            <person name="Xiang M."/>
            <person name="Liu X."/>
        </authorList>
    </citation>
    <scope>NUCLEOTIDE SEQUENCE [LARGE SCALE GENOMIC DNA]</scope>
    <source>
        <strain evidence="1 2">3608</strain>
    </source>
</reference>